<feature type="non-terminal residue" evidence="4">
    <location>
        <position position="1"/>
    </location>
</feature>
<accession>A0AAV5T044</accession>
<evidence type="ECO:0000259" key="3">
    <source>
        <dbReference type="Pfam" id="PF00135"/>
    </source>
</evidence>
<evidence type="ECO:0000313" key="5">
    <source>
        <dbReference type="Proteomes" id="UP001432027"/>
    </source>
</evidence>
<proteinExistence type="predicted"/>
<feature type="transmembrane region" description="Helical" evidence="1">
    <location>
        <begin position="551"/>
        <end position="573"/>
    </location>
</feature>
<comment type="caution">
    <text evidence="4">The sequence shown here is derived from an EMBL/GenBank/DDBJ whole genome shotgun (WGS) entry which is preliminary data.</text>
</comment>
<keyword evidence="1" id="KW-0472">Membrane</keyword>
<evidence type="ECO:0000256" key="1">
    <source>
        <dbReference type="SAM" id="Phobius"/>
    </source>
</evidence>
<reference evidence="4" key="1">
    <citation type="submission" date="2023-10" db="EMBL/GenBank/DDBJ databases">
        <title>Genome assembly of Pristionchus species.</title>
        <authorList>
            <person name="Yoshida K."/>
            <person name="Sommer R.J."/>
        </authorList>
    </citation>
    <scope>NUCLEOTIDE SEQUENCE</scope>
    <source>
        <strain evidence="4">RS0144</strain>
    </source>
</reference>
<protein>
    <recommendedName>
        <fullName evidence="3">Carboxylesterase type B domain-containing protein</fullName>
    </recommendedName>
</protein>
<dbReference type="PANTHER" id="PTHR45580:SF6">
    <property type="entry name" value="CARBOXYLESTERASE TYPE B DOMAIN-CONTAINING PROTEIN"/>
    <property type="match status" value="1"/>
</dbReference>
<evidence type="ECO:0000313" key="4">
    <source>
        <dbReference type="EMBL" id="GMS88342.1"/>
    </source>
</evidence>
<organism evidence="4 5">
    <name type="scientific">Pristionchus entomophagus</name>
    <dbReference type="NCBI Taxonomy" id="358040"/>
    <lineage>
        <taxon>Eukaryota</taxon>
        <taxon>Metazoa</taxon>
        <taxon>Ecdysozoa</taxon>
        <taxon>Nematoda</taxon>
        <taxon>Chromadorea</taxon>
        <taxon>Rhabditida</taxon>
        <taxon>Rhabditina</taxon>
        <taxon>Diplogasteromorpha</taxon>
        <taxon>Diplogasteroidea</taxon>
        <taxon>Neodiplogasteridae</taxon>
        <taxon>Pristionchus</taxon>
    </lineage>
</organism>
<dbReference type="InterPro" id="IPR002018">
    <property type="entry name" value="CarbesteraseB"/>
</dbReference>
<name>A0AAV5T044_9BILA</name>
<keyword evidence="5" id="KW-1185">Reference proteome</keyword>
<dbReference type="SUPFAM" id="SSF53474">
    <property type="entry name" value="alpha/beta-Hydrolases"/>
    <property type="match status" value="1"/>
</dbReference>
<gene>
    <name evidence="4" type="ORF">PENTCL1PPCAC_10517</name>
</gene>
<dbReference type="InterPro" id="IPR029058">
    <property type="entry name" value="AB_hydrolase_fold"/>
</dbReference>
<dbReference type="Pfam" id="PF00135">
    <property type="entry name" value="COesterase"/>
    <property type="match status" value="1"/>
</dbReference>
<keyword evidence="2" id="KW-0732">Signal</keyword>
<keyword evidence="1" id="KW-1133">Transmembrane helix</keyword>
<dbReference type="PANTHER" id="PTHR45580">
    <property type="entry name" value="PROTEIN CBG05369"/>
    <property type="match status" value="1"/>
</dbReference>
<feature type="signal peptide" evidence="2">
    <location>
        <begin position="1"/>
        <end position="18"/>
    </location>
</feature>
<dbReference type="EMBL" id="BTSX01000003">
    <property type="protein sequence ID" value="GMS88342.1"/>
    <property type="molecule type" value="Genomic_DNA"/>
</dbReference>
<feature type="domain" description="Carboxylesterase type B" evidence="3">
    <location>
        <begin position="22"/>
        <end position="499"/>
    </location>
</feature>
<feature type="chain" id="PRO_5043988930" description="Carboxylesterase type B domain-containing protein" evidence="2">
    <location>
        <begin position="19"/>
        <end position="596"/>
    </location>
</feature>
<keyword evidence="1" id="KW-0812">Transmembrane</keyword>
<dbReference type="Gene3D" id="3.40.50.1820">
    <property type="entry name" value="alpha/beta hydrolase"/>
    <property type="match status" value="1"/>
</dbReference>
<sequence>RMVTRLVAAIALIASSLALDDLIAMTSYGAIQGYESTSVDGTRVRIFKSVPFAAPPVSKRRWQVPEWPEHWEGVKDGRKYSAACMSNSTTSKSPQKWVDEDCLYLNIFAHGDCSAANKCPVIVYYHGGGMNYDSAVYFNDTAIVESLASKGVVFVIPAFRLGFTGQFTLGDLVPSNLGIHDALQALRFMKQEAAAFGGDGDAMTVLGHSFGGAMAIMLAFSPIRKLQIPIHQFIIMSPGLYSEPPEINSNLSEEMISRADCSSLSDRRALSCMMKKSGPELLAIQRAMEEETYKSGGNSLFGGITLGSPLFPYSSIPEMLEHPPNANIVIGSTTGELDSQYTPGLQTSLGSGVGVLVGAKNAAELDDLYSNLTQSGKTNQTHAPNSQSIYVAVHQTASSVMKGGNNVFLYSYDQPTHNRHTDDLSYLLGIHSFEQDENEKEIAKFYPELFINFTKFGVPSPEWKPMNTKDRHFSIAVNLTTGRMPELRDFYEKETIDFWVRAAPSIDKKITIAKKLGKVTVGLRDFTIEDESEPAKTDETYVPVVVVYASYFPSLLLLCVVFLIGLSLGRYFLGDATKQERLWILSPSDRRNGNYN</sequence>
<dbReference type="Proteomes" id="UP001432027">
    <property type="component" value="Unassembled WGS sequence"/>
</dbReference>
<evidence type="ECO:0000256" key="2">
    <source>
        <dbReference type="SAM" id="SignalP"/>
    </source>
</evidence>
<dbReference type="AlphaFoldDB" id="A0AAV5T044"/>